<proteinExistence type="predicted"/>
<dbReference type="InterPro" id="IPR044676">
    <property type="entry name" value="EOBI/EOBII-like_plant"/>
</dbReference>
<feature type="compositionally biased region" description="Low complexity" evidence="7">
    <location>
        <begin position="140"/>
        <end position="199"/>
    </location>
</feature>
<evidence type="ECO:0000313" key="11">
    <source>
        <dbReference type="Proteomes" id="UP000604825"/>
    </source>
</evidence>
<name>A0A811RUI6_9POAL</name>
<dbReference type="CDD" id="cd00167">
    <property type="entry name" value="SANT"/>
    <property type="match status" value="2"/>
</dbReference>
<keyword evidence="2" id="KW-0677">Repeat</keyword>
<organism evidence="10 11">
    <name type="scientific">Miscanthus lutarioriparius</name>
    <dbReference type="NCBI Taxonomy" id="422564"/>
    <lineage>
        <taxon>Eukaryota</taxon>
        <taxon>Viridiplantae</taxon>
        <taxon>Streptophyta</taxon>
        <taxon>Embryophyta</taxon>
        <taxon>Tracheophyta</taxon>
        <taxon>Spermatophyta</taxon>
        <taxon>Magnoliopsida</taxon>
        <taxon>Liliopsida</taxon>
        <taxon>Poales</taxon>
        <taxon>Poaceae</taxon>
        <taxon>PACMAD clade</taxon>
        <taxon>Panicoideae</taxon>
        <taxon>Andropogonodae</taxon>
        <taxon>Andropogoneae</taxon>
        <taxon>Saccharinae</taxon>
        <taxon>Miscanthus</taxon>
    </lineage>
</organism>
<evidence type="ECO:0000256" key="2">
    <source>
        <dbReference type="ARBA" id="ARBA00022737"/>
    </source>
</evidence>
<reference evidence="10" key="1">
    <citation type="submission" date="2020-10" db="EMBL/GenBank/DDBJ databases">
        <authorList>
            <person name="Han B."/>
            <person name="Lu T."/>
            <person name="Zhao Q."/>
            <person name="Huang X."/>
            <person name="Zhao Y."/>
        </authorList>
    </citation>
    <scope>NUCLEOTIDE SEQUENCE</scope>
</reference>
<evidence type="ECO:0000259" key="9">
    <source>
        <dbReference type="PROSITE" id="PS51294"/>
    </source>
</evidence>
<feature type="region of interest" description="Disordered" evidence="7">
    <location>
        <begin position="133"/>
        <end position="238"/>
    </location>
</feature>
<dbReference type="FunFam" id="1.10.10.60:FF:000011">
    <property type="entry name" value="Myb transcription factor"/>
    <property type="match status" value="1"/>
</dbReference>
<dbReference type="PANTHER" id="PTHR45675">
    <property type="entry name" value="MYB TRANSCRIPTION FACTOR-RELATED-RELATED"/>
    <property type="match status" value="1"/>
</dbReference>
<dbReference type="GO" id="GO:0003700">
    <property type="term" value="F:DNA-binding transcription factor activity"/>
    <property type="evidence" value="ECO:0007669"/>
    <property type="project" value="InterPro"/>
</dbReference>
<evidence type="ECO:0000256" key="6">
    <source>
        <dbReference type="ARBA" id="ARBA00023242"/>
    </source>
</evidence>
<evidence type="ECO:0000313" key="10">
    <source>
        <dbReference type="EMBL" id="CAD6273197.1"/>
    </source>
</evidence>
<dbReference type="Proteomes" id="UP000604825">
    <property type="component" value="Unassembled WGS sequence"/>
</dbReference>
<evidence type="ECO:0000256" key="3">
    <source>
        <dbReference type="ARBA" id="ARBA00023015"/>
    </source>
</evidence>
<evidence type="ECO:0000256" key="5">
    <source>
        <dbReference type="ARBA" id="ARBA00023163"/>
    </source>
</evidence>
<evidence type="ECO:0000256" key="1">
    <source>
        <dbReference type="ARBA" id="ARBA00004123"/>
    </source>
</evidence>
<evidence type="ECO:0000256" key="4">
    <source>
        <dbReference type="ARBA" id="ARBA00023125"/>
    </source>
</evidence>
<dbReference type="OrthoDB" id="692268at2759"/>
<keyword evidence="6" id="KW-0539">Nucleus</keyword>
<dbReference type="InterPro" id="IPR001005">
    <property type="entry name" value="SANT/Myb"/>
</dbReference>
<keyword evidence="5" id="KW-0804">Transcription</keyword>
<feature type="domain" description="HTH myb-type" evidence="9">
    <location>
        <begin position="83"/>
        <end position="133"/>
    </location>
</feature>
<dbReference type="PROSITE" id="PS50090">
    <property type="entry name" value="MYB_LIKE"/>
    <property type="match status" value="2"/>
</dbReference>
<keyword evidence="11" id="KW-1185">Reference proteome</keyword>
<dbReference type="PROSITE" id="PS51294">
    <property type="entry name" value="HTH_MYB"/>
    <property type="match status" value="2"/>
</dbReference>
<protein>
    <submittedName>
        <fullName evidence="10">Uncharacterized protein</fullName>
    </submittedName>
</protein>
<keyword evidence="4" id="KW-0238">DNA-binding</keyword>
<evidence type="ECO:0000259" key="8">
    <source>
        <dbReference type="PROSITE" id="PS50090"/>
    </source>
</evidence>
<dbReference type="EMBL" id="CAJGYO010000016">
    <property type="protein sequence ID" value="CAD6273197.1"/>
    <property type="molecule type" value="Genomic_DNA"/>
</dbReference>
<dbReference type="GO" id="GO:0043565">
    <property type="term" value="F:sequence-specific DNA binding"/>
    <property type="evidence" value="ECO:0007669"/>
    <property type="project" value="InterPro"/>
</dbReference>
<feature type="domain" description="HTH myb-type" evidence="9">
    <location>
        <begin position="30"/>
        <end position="82"/>
    </location>
</feature>
<dbReference type="Gene3D" id="1.10.10.60">
    <property type="entry name" value="Homeodomain-like"/>
    <property type="match status" value="2"/>
</dbReference>
<dbReference type="InterPro" id="IPR009057">
    <property type="entry name" value="Homeodomain-like_sf"/>
</dbReference>
<gene>
    <name evidence="10" type="ORF">NCGR_LOCUS56464</name>
</gene>
<dbReference type="Pfam" id="PF00249">
    <property type="entry name" value="Myb_DNA-binding"/>
    <property type="match status" value="2"/>
</dbReference>
<comment type="subcellular location">
    <subcellularLocation>
        <location evidence="1">Nucleus</location>
    </subcellularLocation>
</comment>
<dbReference type="AlphaFoldDB" id="A0A811RUI6"/>
<evidence type="ECO:0000256" key="7">
    <source>
        <dbReference type="SAM" id="MobiDB-lite"/>
    </source>
</evidence>
<dbReference type="SMART" id="SM00717">
    <property type="entry name" value="SANT"/>
    <property type="match status" value="2"/>
</dbReference>
<sequence length="268" mass="29272">MSSLLCSRRNNKKDDGEPQIIISTPAATMRKGPWTDEEDEQLVRFVRLFGERRWDFLAKVSGLRRTGKSCRLRWVNYLHPGLRRGRITADEERRIVELHAQWGSRWSRIARSLPGRTDNEIKNFWRTRTRKKALEERRAAAGAGAAATATTAEPASSSSPSSSSVTTSECRGPGSSPTRGAATTTSSSSGSSSSLCEGRCSGDGDGDGELEEASTPTAAPATKHEQQQHQQQPQEYYGSSMDQLWSEIAAADAAAMSYLVGDACWGRS</sequence>
<dbReference type="SUPFAM" id="SSF46689">
    <property type="entry name" value="Homeodomain-like"/>
    <property type="match status" value="1"/>
</dbReference>
<feature type="domain" description="Myb-like" evidence="8">
    <location>
        <begin position="79"/>
        <end position="129"/>
    </location>
</feature>
<keyword evidence="3" id="KW-0805">Transcription regulation</keyword>
<accession>A0A811RUI6</accession>
<feature type="domain" description="Myb-like" evidence="8">
    <location>
        <begin position="26"/>
        <end position="78"/>
    </location>
</feature>
<comment type="caution">
    <text evidence="10">The sequence shown here is derived from an EMBL/GenBank/DDBJ whole genome shotgun (WGS) entry which is preliminary data.</text>
</comment>
<dbReference type="InterPro" id="IPR017930">
    <property type="entry name" value="Myb_dom"/>
</dbReference>
<dbReference type="GO" id="GO:0005634">
    <property type="term" value="C:nucleus"/>
    <property type="evidence" value="ECO:0007669"/>
    <property type="project" value="UniProtKB-SubCell"/>
</dbReference>
<dbReference type="PANTHER" id="PTHR45675:SF50">
    <property type="match status" value="1"/>
</dbReference>